<dbReference type="InterPro" id="IPR014790">
    <property type="entry name" value="MutL_C"/>
</dbReference>
<name>V2Y7A0_MONRO</name>
<dbReference type="InterPro" id="IPR013507">
    <property type="entry name" value="DNA_mismatch_S5_2-like"/>
</dbReference>
<evidence type="ECO:0000256" key="2">
    <source>
        <dbReference type="ARBA" id="ARBA00022763"/>
    </source>
</evidence>
<dbReference type="GO" id="GO:0016887">
    <property type="term" value="F:ATP hydrolysis activity"/>
    <property type="evidence" value="ECO:0007669"/>
    <property type="project" value="InterPro"/>
</dbReference>
<dbReference type="GO" id="GO:0140664">
    <property type="term" value="F:ATP-dependent DNA damage sensor activity"/>
    <property type="evidence" value="ECO:0007669"/>
    <property type="project" value="InterPro"/>
</dbReference>
<feature type="compositionally biased region" description="Polar residues" evidence="3">
    <location>
        <begin position="711"/>
        <end position="721"/>
    </location>
</feature>
<sequence>MSKADAEERTFSTTKTIKAIDANSVHQITSGQVVIDLQTAVKELVENSLDAGATSIEVRFKNYGLKSIEVVDNGSGIPEKDFDDIGRKHYTSKLSSFEDLTRLTSFGFRGEAISSLCALCEGVTVTTATAEKAPMGTVLDLGKAGDVKKKTKASRQRGTTVLITTPFVSLPVRRKELERNIKREFGKALSLLNAYALGPCCGLYAGVTTDSDSDMELRSRAVRFVVSNQPDKGSKTTHISLPLPSSGVAPSVRSGVIALWGTKALDSVMDLELQFDVPRIKPRRLNKRDDTEETREETFPIRVKGLISSPVPMSGSSSTQRSSRTSTDRQFFFVNGRPCTLNKVQKVINDTYRSFTASNSSVPHFPFIVADFNVPGDAVDVNVTPDKRTILVHAEVHVIDALKTALEDLFSPSRSTFSVNGPPRTGSLKASTPQGGVYSSVKPTQDQIHTHQTKEASSKPHTPVQEGLPHPVIVTDDKDSDYATVNATRGDLEVCSSEVNPSLSQVPTPDVMDVDQEAGLTTHTPTPFSAPRSCEVSGMRNSSIPPISSVSQKNSQASAAAEAHCSSAQKSQGDQDPTTQKGKDRGAIVVSTVGASWTRKVTASLQQDEDANADPEQSTGAGHDRSDDDLAGMTEEDAPPRKKRRSVSTAEATPMAKLGSIVSSSGIRTANGRMTGQGTSSSSKQLTLTDAFRGSNARQALRTRLAGFVRSGSQVPTTSVPDAQTDEDEEEMEVVHEVQRQEPDEPMDDAPLLQPQETPLFLPERENDQPERDHTVMDVDTLDGTSSVGFVDSSSSISLPPTSLSIGSNNNSSSSATDLIDLTADNDDDDAIDGSLLASIDPQSMSRQRIVERVDRPEVIRTTSSNGDVHLRLDIAGIQRRWNASRKRIRGVQESLNLGDDLGRDECLQYDDNPEAKLSRIIRKTDFAKMTVLGQFNLGFIIVRKRERGTADGGHEGNGPHDDLFIVDQHAADEKYNFENLQRECNIRSQKLIRPLPLDLMASDELMIAENPDVLKQSGFELEVQDDDILTQPSDGARPARLKLTALPMSKGTIFDMKDLEELIHLMRDRPSGQMVRCSKARAMFASRACRKSVMVGMPLTKGQMSTVVQHMGTMDQPWNCPHGRPTMRHLYDMSNTKKHNSRQVDWSDFR</sequence>
<dbReference type="FunFam" id="3.30.565.10:FF:000017">
    <property type="entry name" value="PMS1 homolog 1, mismatch repair system component"/>
    <property type="match status" value="1"/>
</dbReference>
<dbReference type="Gene3D" id="3.30.230.10">
    <property type="match status" value="1"/>
</dbReference>
<dbReference type="SMART" id="SM01340">
    <property type="entry name" value="DNA_mis_repair"/>
    <property type="match status" value="1"/>
</dbReference>
<dbReference type="GO" id="GO:0032389">
    <property type="term" value="C:MutLalpha complex"/>
    <property type="evidence" value="ECO:0007669"/>
    <property type="project" value="TreeGrafter"/>
</dbReference>
<feature type="region of interest" description="Disordered" evidence="3">
    <location>
        <begin position="708"/>
        <end position="730"/>
    </location>
</feature>
<feature type="domain" description="DNA mismatch repair protein S5" evidence="5">
    <location>
        <begin position="256"/>
        <end position="411"/>
    </location>
</feature>
<dbReference type="GO" id="GO:0030983">
    <property type="term" value="F:mismatched DNA binding"/>
    <property type="evidence" value="ECO:0007669"/>
    <property type="project" value="InterPro"/>
</dbReference>
<dbReference type="GO" id="GO:0006298">
    <property type="term" value="P:mismatch repair"/>
    <property type="evidence" value="ECO:0007669"/>
    <property type="project" value="InterPro"/>
</dbReference>
<proteinExistence type="inferred from homology"/>
<dbReference type="Pfam" id="PF13589">
    <property type="entry name" value="HATPase_c_3"/>
    <property type="match status" value="1"/>
</dbReference>
<dbReference type="InterPro" id="IPR014721">
    <property type="entry name" value="Ribsml_uS5_D2-typ_fold_subgr"/>
</dbReference>
<dbReference type="GO" id="GO:0005524">
    <property type="term" value="F:ATP binding"/>
    <property type="evidence" value="ECO:0007669"/>
    <property type="project" value="InterPro"/>
</dbReference>
<dbReference type="PANTHER" id="PTHR10073">
    <property type="entry name" value="DNA MISMATCH REPAIR PROTEIN MLH, PMS, MUTL"/>
    <property type="match status" value="1"/>
</dbReference>
<protein>
    <submittedName>
        <fullName evidence="6">Dna mismatch repair protein pms1</fullName>
    </submittedName>
</protein>
<dbReference type="InterPro" id="IPR037198">
    <property type="entry name" value="MutL_C_sf"/>
</dbReference>
<evidence type="ECO:0000259" key="5">
    <source>
        <dbReference type="SMART" id="SM01340"/>
    </source>
</evidence>
<dbReference type="OrthoDB" id="10263226at2759"/>
<evidence type="ECO:0000256" key="1">
    <source>
        <dbReference type="ARBA" id="ARBA00006082"/>
    </source>
</evidence>
<feature type="region of interest" description="Disordered" evidence="3">
    <location>
        <begin position="792"/>
        <end position="812"/>
    </location>
</feature>
<dbReference type="Pfam" id="PF08676">
    <property type="entry name" value="MutL_C"/>
    <property type="match status" value="1"/>
</dbReference>
<dbReference type="InterPro" id="IPR038973">
    <property type="entry name" value="MutL/Mlh/Pms-like"/>
</dbReference>
<feature type="region of interest" description="Disordered" evidence="3">
    <location>
        <begin position="604"/>
        <end position="691"/>
    </location>
</feature>
<comment type="similarity">
    <text evidence="1">Belongs to the DNA mismatch repair MutL/HexB family.</text>
</comment>
<feature type="region of interest" description="Disordered" evidence="3">
    <location>
        <begin position="308"/>
        <end position="327"/>
    </location>
</feature>
<dbReference type="CDD" id="cd16926">
    <property type="entry name" value="HATPase_MutL-MLH-PMS-like"/>
    <property type="match status" value="1"/>
</dbReference>
<feature type="region of interest" description="Disordered" evidence="3">
    <location>
        <begin position="520"/>
        <end position="586"/>
    </location>
</feature>
<evidence type="ECO:0000313" key="6">
    <source>
        <dbReference type="EMBL" id="ESK87549.1"/>
    </source>
</evidence>
<accession>V2Y7A0</accession>
<dbReference type="SUPFAM" id="SSF118116">
    <property type="entry name" value="DNA mismatch repair protein MutL"/>
    <property type="match status" value="1"/>
</dbReference>
<dbReference type="InterPro" id="IPR020568">
    <property type="entry name" value="Ribosomal_Su5_D2-typ_SF"/>
</dbReference>
<feature type="compositionally biased region" description="Polar residues" evidence="3">
    <location>
        <begin position="570"/>
        <end position="580"/>
    </location>
</feature>
<dbReference type="FunFam" id="3.30.1370.100:FF:000001">
    <property type="entry name" value="Mismatch repair endonuclease pms1, putative"/>
    <property type="match status" value="1"/>
</dbReference>
<comment type="caution">
    <text evidence="6">The sequence shown here is derived from an EMBL/GenBank/DDBJ whole genome shotgun (WGS) entry which is preliminary data.</text>
</comment>
<feature type="domain" description="MutL C-terminal dimerisation" evidence="4">
    <location>
        <begin position="932"/>
        <end position="1100"/>
    </location>
</feature>
<dbReference type="InterPro" id="IPR036890">
    <property type="entry name" value="HATPase_C_sf"/>
</dbReference>
<dbReference type="SUPFAM" id="SSF54211">
    <property type="entry name" value="Ribosomal protein S5 domain 2-like"/>
    <property type="match status" value="1"/>
</dbReference>
<dbReference type="SUPFAM" id="SSF55874">
    <property type="entry name" value="ATPase domain of HSP90 chaperone/DNA topoisomerase II/histidine kinase"/>
    <property type="match status" value="1"/>
</dbReference>
<gene>
    <name evidence="6" type="ORF">Moror_1998</name>
</gene>
<evidence type="ECO:0000313" key="7">
    <source>
        <dbReference type="Proteomes" id="UP000017559"/>
    </source>
</evidence>
<dbReference type="STRING" id="1381753.V2Y7A0"/>
<dbReference type="Gene3D" id="3.30.1540.20">
    <property type="entry name" value="MutL, C-terminal domain, dimerisation subdomain"/>
    <property type="match status" value="1"/>
</dbReference>
<dbReference type="PANTHER" id="PTHR10073:SF52">
    <property type="entry name" value="MISMATCH REPAIR ENDONUCLEASE PMS2"/>
    <property type="match status" value="1"/>
</dbReference>
<evidence type="ECO:0000256" key="3">
    <source>
        <dbReference type="SAM" id="MobiDB-lite"/>
    </source>
</evidence>
<organism evidence="6 7">
    <name type="scientific">Moniliophthora roreri (strain MCA 2997)</name>
    <name type="common">Cocoa frosty pod rot fungus</name>
    <name type="synonym">Crinipellis roreri</name>
    <dbReference type="NCBI Taxonomy" id="1381753"/>
    <lineage>
        <taxon>Eukaryota</taxon>
        <taxon>Fungi</taxon>
        <taxon>Dikarya</taxon>
        <taxon>Basidiomycota</taxon>
        <taxon>Agaricomycotina</taxon>
        <taxon>Agaricomycetes</taxon>
        <taxon>Agaricomycetidae</taxon>
        <taxon>Agaricales</taxon>
        <taxon>Marasmiineae</taxon>
        <taxon>Marasmiaceae</taxon>
        <taxon>Moniliophthora</taxon>
    </lineage>
</organism>
<dbReference type="InterPro" id="IPR042120">
    <property type="entry name" value="MutL_C_dimsub"/>
</dbReference>
<dbReference type="Gene3D" id="3.30.1370.100">
    <property type="entry name" value="MutL, C-terminal domain, regulatory subdomain"/>
    <property type="match status" value="1"/>
</dbReference>
<dbReference type="GO" id="GO:0061982">
    <property type="term" value="P:meiosis I cell cycle process"/>
    <property type="evidence" value="ECO:0007669"/>
    <property type="project" value="UniProtKB-ARBA"/>
</dbReference>
<reference evidence="6 7" key="1">
    <citation type="journal article" date="2014" name="BMC Genomics">
        <title>Genome and secretome analysis of the hemibiotrophic fungal pathogen, Moniliophthora roreri, which causes frosty pod rot disease of cacao: mechanisms of the biotrophic and necrotrophic phases.</title>
        <authorList>
            <person name="Meinhardt L.W."/>
            <person name="Costa G.G.L."/>
            <person name="Thomazella D.P.T."/>
            <person name="Teixeira P.J.P.L."/>
            <person name="Carazzolle M.F."/>
            <person name="Schuster S.C."/>
            <person name="Carlson J.E."/>
            <person name="Guiltinan M.J."/>
            <person name="Mieczkowski P."/>
            <person name="Farmer A."/>
            <person name="Ramaraj T."/>
            <person name="Crozier J."/>
            <person name="Davis R.E."/>
            <person name="Shao J."/>
            <person name="Melnick R.L."/>
            <person name="Pereira G.A.G."/>
            <person name="Bailey B.A."/>
        </authorList>
    </citation>
    <scope>NUCLEOTIDE SEQUENCE [LARGE SCALE GENOMIC DNA]</scope>
    <source>
        <strain evidence="6 7">MCA 2997</strain>
    </source>
</reference>
<dbReference type="Pfam" id="PF01119">
    <property type="entry name" value="DNA_mis_repair"/>
    <property type="match status" value="1"/>
</dbReference>
<dbReference type="HOGENOM" id="CLU_004131_0_0_1"/>
<dbReference type="KEGG" id="mrr:Moror_1998"/>
<keyword evidence="2" id="KW-0227">DNA damage</keyword>
<feature type="compositionally biased region" description="Polar residues" evidence="3">
    <location>
        <begin position="661"/>
        <end position="688"/>
    </location>
</feature>
<feature type="compositionally biased region" description="Basic and acidic residues" evidence="3">
    <location>
        <begin position="448"/>
        <end position="458"/>
    </location>
</feature>
<dbReference type="CDD" id="cd03484">
    <property type="entry name" value="MutL_Trans_hPMS_2_like"/>
    <property type="match status" value="1"/>
</dbReference>
<dbReference type="AlphaFoldDB" id="V2Y7A0"/>
<dbReference type="Proteomes" id="UP000017559">
    <property type="component" value="Unassembled WGS sequence"/>
</dbReference>
<dbReference type="InterPro" id="IPR042121">
    <property type="entry name" value="MutL_C_regsub"/>
</dbReference>
<evidence type="ECO:0000259" key="4">
    <source>
        <dbReference type="SMART" id="SM00853"/>
    </source>
</evidence>
<keyword evidence="7" id="KW-1185">Reference proteome</keyword>
<feature type="compositionally biased region" description="Low complexity" evidence="3">
    <location>
        <begin position="548"/>
        <end position="569"/>
    </location>
</feature>
<dbReference type="SMART" id="SM00853">
    <property type="entry name" value="MutL_C"/>
    <property type="match status" value="1"/>
</dbReference>
<dbReference type="Gene3D" id="3.30.565.10">
    <property type="entry name" value="Histidine kinase-like ATPase, C-terminal domain"/>
    <property type="match status" value="1"/>
</dbReference>
<feature type="region of interest" description="Disordered" evidence="3">
    <location>
        <begin position="415"/>
        <end position="470"/>
    </location>
</feature>
<dbReference type="EMBL" id="AWSO01000767">
    <property type="protein sequence ID" value="ESK87549.1"/>
    <property type="molecule type" value="Genomic_DNA"/>
</dbReference>